<protein>
    <submittedName>
        <fullName evidence="1 3">Uncharacterized protein</fullName>
    </submittedName>
</protein>
<sequence>MKQNKCFVQNNMDVAMESGPFMSSKSLTTGLK</sequence>
<reference evidence="3" key="1">
    <citation type="submission" date="2017-02" db="UniProtKB">
        <authorList>
            <consortium name="WormBaseParasite"/>
        </authorList>
    </citation>
    <scope>IDENTIFICATION</scope>
</reference>
<organism evidence="3">
    <name type="scientific">Angiostrongylus costaricensis</name>
    <name type="common">Nematode worm</name>
    <dbReference type="NCBI Taxonomy" id="334426"/>
    <lineage>
        <taxon>Eukaryota</taxon>
        <taxon>Metazoa</taxon>
        <taxon>Ecdysozoa</taxon>
        <taxon>Nematoda</taxon>
        <taxon>Chromadorea</taxon>
        <taxon>Rhabditida</taxon>
        <taxon>Rhabditina</taxon>
        <taxon>Rhabditomorpha</taxon>
        <taxon>Strongyloidea</taxon>
        <taxon>Metastrongylidae</taxon>
        <taxon>Angiostrongylus</taxon>
    </lineage>
</organism>
<evidence type="ECO:0000313" key="2">
    <source>
        <dbReference type="Proteomes" id="UP000267027"/>
    </source>
</evidence>
<keyword evidence="2" id="KW-1185">Reference proteome</keyword>
<evidence type="ECO:0000313" key="3">
    <source>
        <dbReference type="WBParaSite" id="ACOC_0000842801-mRNA-1"/>
    </source>
</evidence>
<dbReference type="AlphaFoldDB" id="A0A0R3PS55"/>
<reference evidence="1 2" key="2">
    <citation type="submission" date="2018-11" db="EMBL/GenBank/DDBJ databases">
        <authorList>
            <consortium name="Pathogen Informatics"/>
        </authorList>
    </citation>
    <scope>NUCLEOTIDE SEQUENCE [LARGE SCALE GENOMIC DNA]</scope>
    <source>
        <strain evidence="1 2">Costa Rica</strain>
    </source>
</reference>
<dbReference type="Proteomes" id="UP000267027">
    <property type="component" value="Unassembled WGS sequence"/>
</dbReference>
<evidence type="ECO:0000313" key="1">
    <source>
        <dbReference type="EMBL" id="VDM60014.1"/>
    </source>
</evidence>
<accession>A0A0R3PS55</accession>
<dbReference type="WBParaSite" id="ACOC_0000842801-mRNA-1">
    <property type="protein sequence ID" value="ACOC_0000842801-mRNA-1"/>
    <property type="gene ID" value="ACOC_0000842801"/>
</dbReference>
<proteinExistence type="predicted"/>
<dbReference type="EMBL" id="UYYA01004156">
    <property type="protein sequence ID" value="VDM60014.1"/>
    <property type="molecule type" value="Genomic_DNA"/>
</dbReference>
<gene>
    <name evidence="1" type="ORF">ACOC_LOCUS8429</name>
</gene>
<name>A0A0R3PS55_ANGCS</name>